<evidence type="ECO:0000256" key="5">
    <source>
        <dbReference type="ARBA" id="ARBA00023136"/>
    </source>
</evidence>
<dbReference type="Proteomes" id="UP000198393">
    <property type="component" value="Unassembled WGS sequence"/>
</dbReference>
<feature type="transmembrane region" description="Helical" evidence="6">
    <location>
        <begin position="244"/>
        <end position="265"/>
    </location>
</feature>
<feature type="transmembrane region" description="Helical" evidence="6">
    <location>
        <begin position="156"/>
        <end position="175"/>
    </location>
</feature>
<dbReference type="AlphaFoldDB" id="A0A239M1P5"/>
<gene>
    <name evidence="7" type="ORF">SAMN05421640_3536</name>
</gene>
<dbReference type="InterPro" id="IPR002797">
    <property type="entry name" value="Polysacc_synth"/>
</dbReference>
<dbReference type="EMBL" id="FZPD01000006">
    <property type="protein sequence ID" value="SNT36018.1"/>
    <property type="molecule type" value="Genomic_DNA"/>
</dbReference>
<feature type="transmembrane region" description="Helical" evidence="6">
    <location>
        <begin position="449"/>
        <end position="470"/>
    </location>
</feature>
<reference evidence="7 8" key="1">
    <citation type="submission" date="2017-06" db="EMBL/GenBank/DDBJ databases">
        <authorList>
            <person name="Kim H.J."/>
            <person name="Triplett B.A."/>
        </authorList>
    </citation>
    <scope>NUCLEOTIDE SEQUENCE [LARGE SCALE GENOMIC DNA]</scope>
    <source>
        <strain evidence="7 8">DSM 19307</strain>
    </source>
</reference>
<feature type="transmembrane region" description="Helical" evidence="6">
    <location>
        <begin position="368"/>
        <end position="389"/>
    </location>
</feature>
<keyword evidence="4 6" id="KW-1133">Transmembrane helix</keyword>
<accession>A0A239M1P5</accession>
<evidence type="ECO:0000313" key="7">
    <source>
        <dbReference type="EMBL" id="SNT36018.1"/>
    </source>
</evidence>
<evidence type="ECO:0000256" key="1">
    <source>
        <dbReference type="ARBA" id="ARBA00004651"/>
    </source>
</evidence>
<feature type="transmembrane region" description="Helical" evidence="6">
    <location>
        <begin position="218"/>
        <end position="238"/>
    </location>
</feature>
<feature type="transmembrane region" description="Helical" evidence="6">
    <location>
        <begin position="119"/>
        <end position="136"/>
    </location>
</feature>
<protein>
    <submittedName>
        <fullName evidence="7">Membrane protein involved in the export of O-antigen and teichoic acid</fullName>
    </submittedName>
</protein>
<evidence type="ECO:0000256" key="3">
    <source>
        <dbReference type="ARBA" id="ARBA00022692"/>
    </source>
</evidence>
<dbReference type="InterPro" id="IPR050833">
    <property type="entry name" value="Poly_Biosynth_Transport"/>
</dbReference>
<feature type="transmembrane region" description="Helical" evidence="6">
    <location>
        <begin position="304"/>
        <end position="324"/>
    </location>
</feature>
<proteinExistence type="predicted"/>
<organism evidence="7 8">
    <name type="scientific">Ekhidna lutea</name>
    <dbReference type="NCBI Taxonomy" id="447679"/>
    <lineage>
        <taxon>Bacteria</taxon>
        <taxon>Pseudomonadati</taxon>
        <taxon>Bacteroidota</taxon>
        <taxon>Cytophagia</taxon>
        <taxon>Cytophagales</taxon>
        <taxon>Reichenbachiellaceae</taxon>
        <taxon>Ekhidna</taxon>
    </lineage>
</organism>
<dbReference type="RefSeq" id="WP_089358205.1">
    <property type="nucleotide sequence ID" value="NZ_FZPD01000006.1"/>
</dbReference>
<feature type="transmembrane region" description="Helical" evidence="6">
    <location>
        <begin position="181"/>
        <end position="198"/>
    </location>
</feature>
<comment type="subcellular location">
    <subcellularLocation>
        <location evidence="1">Cell membrane</location>
        <topology evidence="1">Multi-pass membrane protein</topology>
    </subcellularLocation>
</comment>
<feature type="transmembrane region" description="Helical" evidence="6">
    <location>
        <begin position="76"/>
        <end position="99"/>
    </location>
</feature>
<evidence type="ECO:0000313" key="8">
    <source>
        <dbReference type="Proteomes" id="UP000198393"/>
    </source>
</evidence>
<evidence type="ECO:0000256" key="6">
    <source>
        <dbReference type="SAM" id="Phobius"/>
    </source>
</evidence>
<keyword evidence="5 6" id="KW-0472">Membrane</keyword>
<feature type="transmembrane region" description="Helical" evidence="6">
    <location>
        <begin position="425"/>
        <end position="443"/>
    </location>
</feature>
<dbReference type="PANTHER" id="PTHR30250:SF11">
    <property type="entry name" value="O-ANTIGEN TRANSPORTER-RELATED"/>
    <property type="match status" value="1"/>
</dbReference>
<sequence length="491" mass="55590">MGIVIRQSFWSSIAAYLGVGIGYLNVVILMPKYLTPDEIGLYRTILSTAAFFAPLPLFGLRSAFIRFFPRKDDKQVTALILIGLGIFLLLFGILAVLAFILKPTLTSFYQENANAINDYLWLILVLIGLMGFYGLLESILKAKKDISTPSFVRETLYKLLQSVTVILVGFSIISLGDFLRFQYYIYLFISFIILFFVLRRVSFNVSKKDIKEANSKEFFTYSRYALLSGLGSIAVLQIDQIMISKYIGLEANAIYTTAIFMAVVIEMPRKYIAQITQPIMVEDFKAKRLDKIHEDYKKASINQLIIGSFIFLGIVINLPSIYALMPNGEIYSAGLSIVYIIGFAKLINMVFSTNGEIIVMSDHYRVNILLIAVLAIMTVALNLVLIPSYGIEGAAYASVLTFLLFNLIKFFYIKAKFNFSPFSKWTLPSIFLIAIVLFINHQFSYLDSPILDIFLRSIGITMIYFLYVIVAKPSRELENIWKVILGKAGFR</sequence>
<evidence type="ECO:0000256" key="2">
    <source>
        <dbReference type="ARBA" id="ARBA00022475"/>
    </source>
</evidence>
<name>A0A239M1P5_EKHLU</name>
<dbReference type="GO" id="GO:0005886">
    <property type="term" value="C:plasma membrane"/>
    <property type="evidence" value="ECO:0007669"/>
    <property type="project" value="UniProtKB-SubCell"/>
</dbReference>
<feature type="transmembrane region" description="Helical" evidence="6">
    <location>
        <begin position="12"/>
        <end position="34"/>
    </location>
</feature>
<dbReference type="PANTHER" id="PTHR30250">
    <property type="entry name" value="PST FAMILY PREDICTED COLANIC ACID TRANSPORTER"/>
    <property type="match status" value="1"/>
</dbReference>
<dbReference type="Pfam" id="PF01943">
    <property type="entry name" value="Polysacc_synt"/>
    <property type="match status" value="1"/>
</dbReference>
<keyword evidence="3 6" id="KW-0812">Transmembrane</keyword>
<dbReference type="OrthoDB" id="88014at2"/>
<feature type="transmembrane region" description="Helical" evidence="6">
    <location>
        <begin position="40"/>
        <end position="64"/>
    </location>
</feature>
<keyword evidence="8" id="KW-1185">Reference proteome</keyword>
<keyword evidence="2" id="KW-1003">Cell membrane</keyword>
<feature type="transmembrane region" description="Helical" evidence="6">
    <location>
        <begin position="330"/>
        <end position="347"/>
    </location>
</feature>
<feature type="transmembrane region" description="Helical" evidence="6">
    <location>
        <begin position="395"/>
        <end position="413"/>
    </location>
</feature>
<evidence type="ECO:0000256" key="4">
    <source>
        <dbReference type="ARBA" id="ARBA00022989"/>
    </source>
</evidence>